<organism evidence="2 3">
    <name type="scientific">Dissulfurirhabdus thermomarina</name>
    <dbReference type="NCBI Taxonomy" id="1765737"/>
    <lineage>
        <taxon>Bacteria</taxon>
        <taxon>Deltaproteobacteria</taxon>
        <taxon>Dissulfurirhabdaceae</taxon>
        <taxon>Dissulfurirhabdus</taxon>
    </lineage>
</organism>
<name>A0A6N9TMK9_DISTH</name>
<evidence type="ECO:0000313" key="2">
    <source>
        <dbReference type="EMBL" id="NDY42475.1"/>
    </source>
</evidence>
<comment type="caution">
    <text evidence="2">The sequence shown here is derived from an EMBL/GenBank/DDBJ whole genome shotgun (WGS) entry which is preliminary data.</text>
</comment>
<keyword evidence="1" id="KW-0472">Membrane</keyword>
<dbReference type="EMBL" id="JAAGRR010000059">
    <property type="protein sequence ID" value="NDY42475.1"/>
    <property type="molecule type" value="Genomic_DNA"/>
</dbReference>
<sequence>MQSSHAKSVSWILVSIGAMLVPACTLFHRHVEFSPEPAVGILKSLGDKVRRVPAYEVVSPRTNEDEAGRRAEEVLSIFRGRAELPAKHARNGVGHVYQAGPLQFEIADATGAEILVDLDRYTRFEGQLPKGIEEKLPRLADDYIRRLFPDVRPEEVHFLGLKKIMDATVKLDRKGEPAGEISAHVANYIALYERRLDDIPVIGPGGKIRIYFSSTGEVIGHAKTWRELRRIPGSEKAVLSPSAVRAAFEKRHEAEKVAALRVDRLYFGYFAEGRYTRQQVLRPVYVIGYVTGPAAKRTFEMYDAVTGEDITPREGDETGADRR</sequence>
<feature type="transmembrane region" description="Helical" evidence="1">
    <location>
        <begin position="9"/>
        <end position="28"/>
    </location>
</feature>
<accession>A0A6N9TMK9</accession>
<dbReference type="RefSeq" id="WP_163298614.1">
    <property type="nucleotide sequence ID" value="NZ_JAAGRR010000059.1"/>
</dbReference>
<reference evidence="2 3" key="1">
    <citation type="submission" date="2020-02" db="EMBL/GenBank/DDBJ databases">
        <title>Comparative genomics of sulfur disproportionating microorganisms.</title>
        <authorList>
            <person name="Ward L.M."/>
            <person name="Bertran E."/>
            <person name="Johnston D.T."/>
        </authorList>
    </citation>
    <scope>NUCLEOTIDE SEQUENCE [LARGE SCALE GENOMIC DNA]</scope>
    <source>
        <strain evidence="2 3">DSM 100025</strain>
    </source>
</reference>
<gene>
    <name evidence="2" type="ORF">G3N55_06415</name>
</gene>
<dbReference type="AlphaFoldDB" id="A0A6N9TMK9"/>
<dbReference type="Proteomes" id="UP000469346">
    <property type="component" value="Unassembled WGS sequence"/>
</dbReference>
<proteinExistence type="predicted"/>
<evidence type="ECO:0000256" key="1">
    <source>
        <dbReference type="SAM" id="Phobius"/>
    </source>
</evidence>
<evidence type="ECO:0000313" key="3">
    <source>
        <dbReference type="Proteomes" id="UP000469346"/>
    </source>
</evidence>
<protein>
    <submittedName>
        <fullName evidence="2">Uncharacterized protein</fullName>
    </submittedName>
</protein>
<keyword evidence="1" id="KW-0812">Transmembrane</keyword>
<keyword evidence="1" id="KW-1133">Transmembrane helix</keyword>
<keyword evidence="3" id="KW-1185">Reference proteome</keyword>